<evidence type="ECO:0000313" key="1">
    <source>
        <dbReference type="EMBL" id="MCX3266451.1"/>
    </source>
</evidence>
<protein>
    <submittedName>
        <fullName evidence="1">Uncharacterized protein</fullName>
    </submittedName>
</protein>
<proteinExistence type="predicted"/>
<name>A0A9X3DHX3_9SPHI</name>
<dbReference type="EMBL" id="JAPJUH010000005">
    <property type="protein sequence ID" value="MCX3266451.1"/>
    <property type="molecule type" value="Genomic_DNA"/>
</dbReference>
<gene>
    <name evidence="1" type="ORF">OQZ29_16950</name>
</gene>
<reference evidence="1" key="1">
    <citation type="submission" date="2022-11" db="EMBL/GenBank/DDBJ databases">
        <authorList>
            <person name="Graham C."/>
            <person name="Newman J.D."/>
        </authorList>
    </citation>
    <scope>NUCLEOTIDE SEQUENCE</scope>
    <source>
        <strain evidence="1">DSM 19486</strain>
    </source>
</reference>
<sequence>MNYINSEYSKSAECPRCNNMYVVHKRLHTDIIQFEDDRRIEMLIVDNLRKGNYNRI</sequence>
<keyword evidence="2" id="KW-1185">Reference proteome</keyword>
<evidence type="ECO:0000313" key="2">
    <source>
        <dbReference type="Proteomes" id="UP001142592"/>
    </source>
</evidence>
<dbReference type="AlphaFoldDB" id="A0A9X3DHX3"/>
<comment type="caution">
    <text evidence="1">The sequence shown here is derived from an EMBL/GenBank/DDBJ whole genome shotgun (WGS) entry which is preliminary data.</text>
</comment>
<accession>A0A9X3DHX3</accession>
<dbReference type="Proteomes" id="UP001142592">
    <property type="component" value="Unassembled WGS sequence"/>
</dbReference>
<organism evidence="1 2">
    <name type="scientific">Pedobacter agri</name>
    <dbReference type="NCBI Taxonomy" id="454586"/>
    <lineage>
        <taxon>Bacteria</taxon>
        <taxon>Pseudomonadati</taxon>
        <taxon>Bacteroidota</taxon>
        <taxon>Sphingobacteriia</taxon>
        <taxon>Sphingobacteriales</taxon>
        <taxon>Sphingobacteriaceae</taxon>
        <taxon>Pedobacter</taxon>
    </lineage>
</organism>